<sequence>MGKLVQGWSSEEFQAPGAIFDTTLPVEVKISYLFLIKEMKDGKPNPSITDIMMPAA</sequence>
<evidence type="ECO:0000313" key="1">
    <source>
        <dbReference type="EMBL" id="PTX55075.1"/>
    </source>
</evidence>
<protein>
    <submittedName>
        <fullName evidence="1">Uncharacterized protein</fullName>
    </submittedName>
</protein>
<proteinExistence type="predicted"/>
<evidence type="ECO:0000313" key="2">
    <source>
        <dbReference type="Proteomes" id="UP000244240"/>
    </source>
</evidence>
<keyword evidence="2" id="KW-1185">Reference proteome</keyword>
<name>A0A2T6BG81_9BACL</name>
<accession>A0A2T6BG81</accession>
<dbReference type="RefSeq" id="WP_170109676.1">
    <property type="nucleotide sequence ID" value="NZ_QBKR01000022.1"/>
</dbReference>
<organism evidence="1 2">
    <name type="scientific">Melghirimyces profundicolus</name>
    <dbReference type="NCBI Taxonomy" id="1242148"/>
    <lineage>
        <taxon>Bacteria</taxon>
        <taxon>Bacillati</taxon>
        <taxon>Bacillota</taxon>
        <taxon>Bacilli</taxon>
        <taxon>Bacillales</taxon>
        <taxon>Thermoactinomycetaceae</taxon>
        <taxon>Melghirimyces</taxon>
    </lineage>
</organism>
<reference evidence="1 2" key="1">
    <citation type="submission" date="2018-04" db="EMBL/GenBank/DDBJ databases">
        <title>Genomic Encyclopedia of Archaeal and Bacterial Type Strains, Phase II (KMG-II): from individual species to whole genera.</title>
        <authorList>
            <person name="Goeker M."/>
        </authorList>
    </citation>
    <scope>NUCLEOTIDE SEQUENCE [LARGE SCALE GENOMIC DNA]</scope>
    <source>
        <strain evidence="1 2">DSM 45787</strain>
    </source>
</reference>
<dbReference type="EMBL" id="QBKR01000022">
    <property type="protein sequence ID" value="PTX55075.1"/>
    <property type="molecule type" value="Genomic_DNA"/>
</dbReference>
<comment type="caution">
    <text evidence="1">The sequence shown here is derived from an EMBL/GenBank/DDBJ whole genome shotgun (WGS) entry which is preliminary data.</text>
</comment>
<dbReference type="AlphaFoldDB" id="A0A2T6BG81"/>
<gene>
    <name evidence="1" type="ORF">C8P63_12235</name>
</gene>
<dbReference type="Proteomes" id="UP000244240">
    <property type="component" value="Unassembled WGS sequence"/>
</dbReference>